<evidence type="ECO:0000313" key="10">
    <source>
        <dbReference type="Proteomes" id="UP000704762"/>
    </source>
</evidence>
<dbReference type="RefSeq" id="WP_338041183.1">
    <property type="nucleotide sequence ID" value="NZ_BAAAQP010000011.1"/>
</dbReference>
<evidence type="ECO:0000256" key="7">
    <source>
        <dbReference type="ARBA" id="ARBA00023235"/>
    </source>
</evidence>
<dbReference type="EC" id="5.3.1.8" evidence="4"/>
<comment type="catalytic activity">
    <reaction evidence="1">
        <text>D-mannose 6-phosphate = D-fructose 6-phosphate</text>
        <dbReference type="Rhea" id="RHEA:12356"/>
        <dbReference type="ChEBI" id="CHEBI:58735"/>
        <dbReference type="ChEBI" id="CHEBI:61527"/>
        <dbReference type="EC" id="5.3.1.8"/>
    </reaction>
</comment>
<dbReference type="Gene3D" id="1.10.441.10">
    <property type="entry name" value="Phosphomannose Isomerase, domain 2"/>
    <property type="match status" value="1"/>
</dbReference>
<proteinExistence type="inferred from homology"/>
<protein>
    <recommendedName>
        <fullName evidence="4">mannose-6-phosphate isomerase</fullName>
        <ecNumber evidence="4">5.3.1.8</ecNumber>
    </recommendedName>
</protein>
<keyword evidence="5" id="KW-0479">Metal-binding</keyword>
<dbReference type="InterPro" id="IPR014710">
    <property type="entry name" value="RmlC-like_jellyroll"/>
</dbReference>
<comment type="similarity">
    <text evidence="3">Belongs to the mannose-6-phosphate isomerase type 1 family.</text>
</comment>
<comment type="cofactor">
    <cofactor evidence="2">
        <name>Zn(2+)</name>
        <dbReference type="ChEBI" id="CHEBI:29105"/>
    </cofactor>
</comment>
<dbReference type="SUPFAM" id="SSF51182">
    <property type="entry name" value="RmlC-like cupins"/>
    <property type="match status" value="1"/>
</dbReference>
<reference evidence="9 10" key="1">
    <citation type="submission" date="2021-01" db="EMBL/GenBank/DDBJ databases">
        <title>Sequencing the genomes of 1000 actinobacteria strains.</title>
        <authorList>
            <person name="Klenk H.-P."/>
        </authorList>
    </citation>
    <scope>NUCLEOTIDE SEQUENCE [LARGE SCALE GENOMIC DNA]</scope>
    <source>
        <strain evidence="9 10">DSM 18662</strain>
    </source>
</reference>
<evidence type="ECO:0000313" key="9">
    <source>
        <dbReference type="EMBL" id="MBM7798237.1"/>
    </source>
</evidence>
<dbReference type="Proteomes" id="UP000704762">
    <property type="component" value="Unassembled WGS sequence"/>
</dbReference>
<gene>
    <name evidence="9" type="ORF">JOE57_001158</name>
</gene>
<evidence type="ECO:0000256" key="5">
    <source>
        <dbReference type="ARBA" id="ARBA00022723"/>
    </source>
</evidence>
<dbReference type="InterPro" id="IPR011051">
    <property type="entry name" value="RmlC_Cupin_sf"/>
</dbReference>
<evidence type="ECO:0000259" key="8">
    <source>
        <dbReference type="Pfam" id="PF20511"/>
    </source>
</evidence>
<keyword evidence="10" id="KW-1185">Reference proteome</keyword>
<name>A0ABS2RI41_9ACTN</name>
<dbReference type="InterPro" id="IPR016305">
    <property type="entry name" value="Mannose-6-P_Isomerase"/>
</dbReference>
<dbReference type="PIRSF" id="PIRSF001480">
    <property type="entry name" value="Mannose-6-phosphate_isomerase"/>
    <property type="match status" value="1"/>
</dbReference>
<dbReference type="PANTHER" id="PTHR10309:SF0">
    <property type="entry name" value="MANNOSE-6-PHOSPHATE ISOMERASE"/>
    <property type="match status" value="1"/>
</dbReference>
<evidence type="ECO:0000256" key="2">
    <source>
        <dbReference type="ARBA" id="ARBA00001947"/>
    </source>
</evidence>
<accession>A0ABS2RI41</accession>
<keyword evidence="7 9" id="KW-0413">Isomerase</keyword>
<evidence type="ECO:0000256" key="4">
    <source>
        <dbReference type="ARBA" id="ARBA00011956"/>
    </source>
</evidence>
<evidence type="ECO:0000256" key="1">
    <source>
        <dbReference type="ARBA" id="ARBA00000757"/>
    </source>
</evidence>
<dbReference type="CDD" id="cd07011">
    <property type="entry name" value="cupin_PMI_type_I_N"/>
    <property type="match status" value="1"/>
</dbReference>
<sequence length="410" mass="42947">MADRGGGGRGGGSGVLTVQRLVGKVQPYAWGSTTAIPELLGVDPTGEPQAELWLGAHPSAPSRWGDQSLQDAVAADPEAVVGAASVQEFGPRLPYLLKVLAAAQPLSLQAHPSRAEAEAGFAREQQAGIALDAPERTYRDDWPKPEALCALGEMEALCGFREPAETYALLARLGVAELLDLVAPLERGGSEALAEVFGRLLRLPADQREVVGSVAEAAHGHIDDPGPFGDLCRTAEELATFYPGDPGVLAALLMSRVRFGKHQALFLPAGNLHAYLHGTGVEIMANSDNVLRGGLTPKHVDVDELLRLLDFTPGFPGLVDAVEEQPGVWAYQTPAPEFALWRLDLTSTGLALPGEGSGRVVLVTDGQATLVTKGCELVLDRGGSAFVAAADREVRVAGTGTVFVGGPGVR</sequence>
<evidence type="ECO:0000256" key="3">
    <source>
        <dbReference type="ARBA" id="ARBA00010772"/>
    </source>
</evidence>
<dbReference type="Gene3D" id="2.60.120.10">
    <property type="entry name" value="Jelly Rolls"/>
    <property type="match status" value="2"/>
</dbReference>
<dbReference type="Pfam" id="PF20511">
    <property type="entry name" value="PMI_typeI_cat"/>
    <property type="match status" value="1"/>
</dbReference>
<dbReference type="GO" id="GO:0004476">
    <property type="term" value="F:mannose-6-phosphate isomerase activity"/>
    <property type="evidence" value="ECO:0007669"/>
    <property type="project" value="UniProtKB-EC"/>
</dbReference>
<dbReference type="InterPro" id="IPR001250">
    <property type="entry name" value="Man6P_Isoase-1"/>
</dbReference>
<evidence type="ECO:0000256" key="6">
    <source>
        <dbReference type="ARBA" id="ARBA00022833"/>
    </source>
</evidence>
<dbReference type="EMBL" id="JAFBCF010000001">
    <property type="protein sequence ID" value="MBM7798237.1"/>
    <property type="molecule type" value="Genomic_DNA"/>
</dbReference>
<dbReference type="InterPro" id="IPR046457">
    <property type="entry name" value="PMI_typeI_cat"/>
</dbReference>
<feature type="domain" description="Phosphomannose isomerase type I catalytic" evidence="8">
    <location>
        <begin position="19"/>
        <end position="161"/>
    </location>
</feature>
<dbReference type="NCBIfam" id="TIGR00218">
    <property type="entry name" value="manA"/>
    <property type="match status" value="1"/>
</dbReference>
<organism evidence="9 10">
    <name type="scientific">Microlunatus panaciterrae</name>
    <dbReference type="NCBI Taxonomy" id="400768"/>
    <lineage>
        <taxon>Bacteria</taxon>
        <taxon>Bacillati</taxon>
        <taxon>Actinomycetota</taxon>
        <taxon>Actinomycetes</taxon>
        <taxon>Propionibacteriales</taxon>
        <taxon>Propionibacteriaceae</taxon>
        <taxon>Microlunatus</taxon>
    </lineage>
</organism>
<comment type="caution">
    <text evidence="9">The sequence shown here is derived from an EMBL/GenBank/DDBJ whole genome shotgun (WGS) entry which is preliminary data.</text>
</comment>
<keyword evidence="6" id="KW-0862">Zinc</keyword>
<dbReference type="PANTHER" id="PTHR10309">
    <property type="entry name" value="MANNOSE-6-PHOSPHATE ISOMERASE"/>
    <property type="match status" value="1"/>
</dbReference>
<dbReference type="PRINTS" id="PR00714">
    <property type="entry name" value="MAN6PISMRASE"/>
</dbReference>